<dbReference type="GO" id="GO:0003676">
    <property type="term" value="F:nucleic acid binding"/>
    <property type="evidence" value="ECO:0007669"/>
    <property type="project" value="InterPro"/>
</dbReference>
<protein>
    <recommendedName>
        <fullName evidence="1">RNase H type-1 domain-containing protein</fullName>
    </recommendedName>
</protein>
<dbReference type="Proteomes" id="UP000002640">
    <property type="component" value="Unassembled WGS sequence"/>
</dbReference>
<dbReference type="KEGG" id="psoj:PHYSODRAFT_481851"/>
<dbReference type="Gene3D" id="3.30.420.10">
    <property type="entry name" value="Ribonuclease H-like superfamily/Ribonuclease H"/>
    <property type="match status" value="1"/>
</dbReference>
<reference evidence="2 3" key="1">
    <citation type="journal article" date="2006" name="Science">
        <title>Phytophthora genome sequences uncover evolutionary origins and mechanisms of pathogenesis.</title>
        <authorList>
            <person name="Tyler B.M."/>
            <person name="Tripathy S."/>
            <person name="Zhang X."/>
            <person name="Dehal P."/>
            <person name="Jiang R.H."/>
            <person name="Aerts A."/>
            <person name="Arredondo F.D."/>
            <person name="Baxter L."/>
            <person name="Bensasson D."/>
            <person name="Beynon J.L."/>
            <person name="Chapman J."/>
            <person name="Damasceno C.M."/>
            <person name="Dorrance A.E."/>
            <person name="Dou D."/>
            <person name="Dickerman A.W."/>
            <person name="Dubchak I.L."/>
            <person name="Garbelotto M."/>
            <person name="Gijzen M."/>
            <person name="Gordon S.G."/>
            <person name="Govers F."/>
            <person name="Grunwald N.J."/>
            <person name="Huang W."/>
            <person name="Ivors K.L."/>
            <person name="Jones R.W."/>
            <person name="Kamoun S."/>
            <person name="Krampis K."/>
            <person name="Lamour K.H."/>
            <person name="Lee M.K."/>
            <person name="McDonald W.H."/>
            <person name="Medina M."/>
            <person name="Meijer H.J."/>
            <person name="Nordberg E.K."/>
            <person name="Maclean D.J."/>
            <person name="Ospina-Giraldo M.D."/>
            <person name="Morris P.F."/>
            <person name="Phuntumart V."/>
            <person name="Putnam N.H."/>
            <person name="Rash S."/>
            <person name="Rose J.K."/>
            <person name="Sakihama Y."/>
            <person name="Salamov A.A."/>
            <person name="Savidor A."/>
            <person name="Scheuring C.F."/>
            <person name="Smith B.M."/>
            <person name="Sobral B.W."/>
            <person name="Terry A."/>
            <person name="Torto-Alalibo T.A."/>
            <person name="Win J."/>
            <person name="Xu Z."/>
            <person name="Zhang H."/>
            <person name="Grigoriev I.V."/>
            <person name="Rokhsar D.S."/>
            <person name="Boore J.L."/>
        </authorList>
    </citation>
    <scope>NUCLEOTIDE SEQUENCE [LARGE SCALE GENOMIC DNA]</scope>
    <source>
        <strain evidence="2 3">P6497</strain>
    </source>
</reference>
<keyword evidence="3" id="KW-1185">Reference proteome</keyword>
<gene>
    <name evidence="2" type="ORF">PHYSODRAFT_481851</name>
</gene>
<dbReference type="EMBL" id="JH159152">
    <property type="protein sequence ID" value="EGZ24417.1"/>
    <property type="molecule type" value="Genomic_DNA"/>
</dbReference>
<organism evidence="2 3">
    <name type="scientific">Phytophthora sojae (strain P6497)</name>
    <name type="common">Soybean stem and root rot agent</name>
    <name type="synonym">Phytophthora megasperma f. sp. glycines</name>
    <dbReference type="NCBI Taxonomy" id="1094619"/>
    <lineage>
        <taxon>Eukaryota</taxon>
        <taxon>Sar</taxon>
        <taxon>Stramenopiles</taxon>
        <taxon>Oomycota</taxon>
        <taxon>Peronosporomycetes</taxon>
        <taxon>Peronosporales</taxon>
        <taxon>Peronosporaceae</taxon>
        <taxon>Phytophthora</taxon>
    </lineage>
</organism>
<dbReference type="GO" id="GO:0004523">
    <property type="term" value="F:RNA-DNA hybrid ribonuclease activity"/>
    <property type="evidence" value="ECO:0007669"/>
    <property type="project" value="InterPro"/>
</dbReference>
<accession>G4YW34</accession>
<proteinExistence type="predicted"/>
<dbReference type="InParanoid" id="G4YW34"/>
<sequence length="117" mass="13609">MTGNHVIGDSAMILAQMRRRRPPRAPHLRNIYAQCRDIADRVHVRTWNHHLRAFNKAADRLANITMDDRRSRHVFHSDRPKQVSPWADISRLLDGDITHWRDAYFHVGAQEPEADAG</sequence>
<dbReference type="STRING" id="1094619.G4YW34"/>
<evidence type="ECO:0000259" key="1">
    <source>
        <dbReference type="Pfam" id="PF13456"/>
    </source>
</evidence>
<dbReference type="GeneID" id="20655426"/>
<dbReference type="RefSeq" id="XP_009519705.1">
    <property type="nucleotide sequence ID" value="XM_009521410.1"/>
</dbReference>
<dbReference type="SMR" id="G4YW34"/>
<evidence type="ECO:0000313" key="2">
    <source>
        <dbReference type="EMBL" id="EGZ24417.1"/>
    </source>
</evidence>
<dbReference type="Pfam" id="PF13456">
    <property type="entry name" value="RVT_3"/>
    <property type="match status" value="1"/>
</dbReference>
<dbReference type="InterPro" id="IPR036397">
    <property type="entry name" value="RNaseH_sf"/>
</dbReference>
<dbReference type="AlphaFoldDB" id="G4YW34"/>
<name>G4YW34_PHYSP</name>
<evidence type="ECO:0000313" key="3">
    <source>
        <dbReference type="Proteomes" id="UP000002640"/>
    </source>
</evidence>
<dbReference type="InterPro" id="IPR002156">
    <property type="entry name" value="RNaseH_domain"/>
</dbReference>
<feature type="domain" description="RNase H type-1" evidence="1">
    <location>
        <begin position="5"/>
        <end position="63"/>
    </location>
</feature>